<dbReference type="AlphaFoldDB" id="A0AAI9WNI4"/>
<dbReference type="Gene3D" id="3.40.50.300">
    <property type="entry name" value="P-loop containing nucleotide triphosphate hydrolases"/>
    <property type="match status" value="1"/>
</dbReference>
<keyword evidence="4" id="KW-1185">Reference proteome</keyword>
<evidence type="ECO:0000259" key="2">
    <source>
        <dbReference type="Pfam" id="PF00270"/>
    </source>
</evidence>
<feature type="compositionally biased region" description="Basic and acidic residues" evidence="1">
    <location>
        <begin position="727"/>
        <end position="736"/>
    </location>
</feature>
<gene>
    <name evidence="3" type="ORF">GBM96_03575</name>
</gene>
<dbReference type="Pfam" id="PF00270">
    <property type="entry name" value="DEAD"/>
    <property type="match status" value="1"/>
</dbReference>
<keyword evidence="3" id="KW-0347">Helicase</keyword>
<dbReference type="RefSeq" id="WP_139688091.1">
    <property type="nucleotide sequence ID" value="NZ_WEHW01000007.1"/>
</dbReference>
<dbReference type="GO" id="GO:0004386">
    <property type="term" value="F:helicase activity"/>
    <property type="evidence" value="ECO:0007669"/>
    <property type="project" value="UniProtKB-KW"/>
</dbReference>
<evidence type="ECO:0000313" key="4">
    <source>
        <dbReference type="Proteomes" id="UP000469462"/>
    </source>
</evidence>
<feature type="compositionally biased region" description="Basic and acidic residues" evidence="1">
    <location>
        <begin position="765"/>
        <end position="774"/>
    </location>
</feature>
<feature type="compositionally biased region" description="Basic residues" evidence="1">
    <location>
        <begin position="865"/>
        <end position="881"/>
    </location>
</feature>
<feature type="compositionally biased region" description="Polar residues" evidence="1">
    <location>
        <begin position="651"/>
        <end position="662"/>
    </location>
</feature>
<proteinExistence type="predicted"/>
<accession>A0AAI9WNI4</accession>
<dbReference type="InterPro" id="IPR027417">
    <property type="entry name" value="P-loop_NTPase"/>
</dbReference>
<dbReference type="GO" id="GO:0003676">
    <property type="term" value="F:nucleic acid binding"/>
    <property type="evidence" value="ECO:0007669"/>
    <property type="project" value="InterPro"/>
</dbReference>
<evidence type="ECO:0000313" key="3">
    <source>
        <dbReference type="EMBL" id="KAB7652026.1"/>
    </source>
</evidence>
<dbReference type="InterPro" id="IPR011545">
    <property type="entry name" value="DEAD/DEAH_box_helicase_dom"/>
</dbReference>
<dbReference type="SUPFAM" id="SSF52540">
    <property type="entry name" value="P-loop containing nucleoside triphosphate hydrolases"/>
    <property type="match status" value="1"/>
</dbReference>
<feature type="compositionally biased region" description="Basic residues" evidence="1">
    <location>
        <begin position="966"/>
        <end position="995"/>
    </location>
</feature>
<evidence type="ECO:0000256" key="1">
    <source>
        <dbReference type="SAM" id="MobiDB-lite"/>
    </source>
</evidence>
<feature type="domain" description="DEAD/DEAH-box helicase" evidence="2">
    <location>
        <begin position="2"/>
        <end position="131"/>
    </location>
</feature>
<feature type="region of interest" description="Disordered" evidence="1">
    <location>
        <begin position="505"/>
        <end position="662"/>
    </location>
</feature>
<feature type="compositionally biased region" description="Basic residues" evidence="1">
    <location>
        <begin position="690"/>
        <end position="699"/>
    </location>
</feature>
<keyword evidence="3" id="KW-0067">ATP-binding</keyword>
<feature type="compositionally biased region" description="Basic residues" evidence="1">
    <location>
        <begin position="795"/>
        <end position="804"/>
    </location>
</feature>
<dbReference type="EMBL" id="WEHW01000007">
    <property type="protein sequence ID" value="KAB7652026.1"/>
    <property type="molecule type" value="Genomic_DNA"/>
</dbReference>
<reference evidence="3 4" key="1">
    <citation type="submission" date="2019-10" db="EMBL/GenBank/DDBJ databases">
        <title>Genome diversity of Sutterella seckii.</title>
        <authorList>
            <person name="Chaplin A.V."/>
            <person name="Sokolova S.R."/>
            <person name="Mosin K.A."/>
            <person name="Ivanova E.L."/>
            <person name="Kochetkova T.O."/>
            <person name="Goltsov A.Y."/>
            <person name="Trofimov D.Y."/>
            <person name="Efimov B.A."/>
        </authorList>
    </citation>
    <scope>NUCLEOTIDE SEQUENCE [LARGE SCALE GENOMIC DNA]</scope>
    <source>
        <strain evidence="3 4">ASD3426</strain>
    </source>
</reference>
<protein>
    <submittedName>
        <fullName evidence="3">DEAD/DEAH box helicase</fullName>
    </submittedName>
</protein>
<feature type="compositionally biased region" description="Acidic residues" evidence="1">
    <location>
        <begin position="552"/>
        <end position="625"/>
    </location>
</feature>
<keyword evidence="3" id="KW-0378">Hydrolase</keyword>
<feature type="compositionally biased region" description="Polar residues" evidence="1">
    <location>
        <begin position="918"/>
        <end position="940"/>
    </location>
</feature>
<dbReference type="GO" id="GO:0005524">
    <property type="term" value="F:ATP binding"/>
    <property type="evidence" value="ECO:0007669"/>
    <property type="project" value="InterPro"/>
</dbReference>
<keyword evidence="3" id="KW-0547">Nucleotide-binding</keyword>
<sequence length="995" mass="111944">MPAQTLLLREFRAGRPHLICAHGGSGKTSAALLALAEYLNPEQDSELERGRPPRTLIITPGLDIAARLCWRMDAMVYPSRLNTFPVRPGEDFNRKRRALVGVDFVAGPPRFLERVGDDFGLQLDSIERVVVAYFEYFASNEDELERLKSLLGKLPAGALKTIGILSNYWSSGIVEAAEDIVPGCGVFHVGARYQPPEIFERFDLVPRTTKYSFFRADIAMLPEGARILVIVPHRARAVDFEEALSQMKVRIIANRLLAEGWVCVSRSISRGAKRRVLVATLEDLKYIPPGSFEYIFLMNMQESPAVYERIAAIAVLRDRPGEIRTYVHREDINAFASLRTQLDANWRFVLRQKRSSGFSDDQMETEEACEARRKDCLEIVGDERIAIVWRRLNASPMKEVKAAAEADVALPKFPDTAYEDCRPKESHPGETFLSPFGEALQKADKALRKVESVDAAAPETPETLPEHLVSPGSYEVAPGVTVKQILELSDIGYGGMTRVPEALKHEPVKSQEEASPELQPDASDDEKELPVAAEEPELPQAAPAAPLHHDEETEALTEPEEDDDFEWEEAEDEDSADWESDDAFEAEDDDDAADSDFEDEDGYADDGEASEDEEDDESEEEEVYEDMPQPHRRTLTIRSDYRPSEEYEPTVTITEPLSSNTVELRAAQDRMRRAMKGGEKLTHQMVGKRGTIRQSKRRRTEAMPEMEGILPAQPGGKRPGQKKFGRATKDFKDNRKSQSSTRLRKPQNPNQKRKTRLVKDAPAQPDREEFRDDVLTVPLQADGFPLPQDENERAPRKRREKFRKSGGPNLRTPFKKRRGPFEKEETPMEALPPEVRPEEAFPDALASGEASVPAVVEKTEDGGNRRRRDFFKKKKTPRLAKPKPSLGLPPDEGFEDDDNFGNSIHYRPRQPKKPSGLAWQSSGAWGTDQPTTLSFAQTTPAEDIDRTGMRTVYGSTPPLDGMKHEGGKKKFGKFRKSGNFKKKFGPRPPRKPRSE</sequence>
<comment type="caution">
    <text evidence="3">The sequence shown here is derived from an EMBL/GenBank/DDBJ whole genome shotgun (WGS) entry which is preliminary data.</text>
</comment>
<organism evidence="3 4">
    <name type="scientific">Sutterella seckii</name>
    <dbReference type="NCBI Taxonomy" id="1944635"/>
    <lineage>
        <taxon>Bacteria</taxon>
        <taxon>Pseudomonadati</taxon>
        <taxon>Pseudomonadota</taxon>
        <taxon>Betaproteobacteria</taxon>
        <taxon>Burkholderiales</taxon>
        <taxon>Sutterellaceae</taxon>
        <taxon>Sutterella</taxon>
    </lineage>
</organism>
<name>A0AAI9WNI4_9BURK</name>
<feature type="region of interest" description="Disordered" evidence="1">
    <location>
        <begin position="675"/>
        <end position="995"/>
    </location>
</feature>
<dbReference type="Proteomes" id="UP000469462">
    <property type="component" value="Unassembled WGS sequence"/>
</dbReference>
<feature type="compositionally biased region" description="Low complexity" evidence="1">
    <location>
        <begin position="530"/>
        <end position="546"/>
    </location>
</feature>